<gene>
    <name evidence="2" type="ORF">MENT_LOCUS14762</name>
</gene>
<dbReference type="Pfam" id="PF26291">
    <property type="entry name" value="SWIB_eIF2D"/>
    <property type="match status" value="1"/>
</dbReference>
<accession>A0A6V7UM36</accession>
<reference evidence="2 3" key="1">
    <citation type="submission" date="2020-08" db="EMBL/GenBank/DDBJ databases">
        <authorList>
            <person name="Koutsovoulos G."/>
            <person name="Danchin GJ E."/>
        </authorList>
    </citation>
    <scope>NUCLEOTIDE SEQUENCE [LARGE SCALE GENOMIC DNA]</scope>
</reference>
<dbReference type="Pfam" id="PF17832">
    <property type="entry name" value="Pre-PUA"/>
    <property type="match status" value="1"/>
</dbReference>
<dbReference type="Pfam" id="PF26292">
    <property type="entry name" value="PUA_elF2D"/>
    <property type="match status" value="1"/>
</dbReference>
<organism evidence="2 3">
    <name type="scientific">Meloidogyne enterolobii</name>
    <name type="common">Root-knot nematode worm</name>
    <name type="synonym">Meloidogyne mayaguensis</name>
    <dbReference type="NCBI Taxonomy" id="390850"/>
    <lineage>
        <taxon>Eukaryota</taxon>
        <taxon>Metazoa</taxon>
        <taxon>Ecdysozoa</taxon>
        <taxon>Nematoda</taxon>
        <taxon>Chromadorea</taxon>
        <taxon>Rhabditida</taxon>
        <taxon>Tylenchina</taxon>
        <taxon>Tylenchomorpha</taxon>
        <taxon>Tylenchoidea</taxon>
        <taxon>Meloidogynidae</taxon>
        <taxon>Meloidogyninae</taxon>
        <taxon>Meloidogyne</taxon>
    </lineage>
</organism>
<dbReference type="InterPro" id="IPR058886">
    <property type="entry name" value="SWIB_eIF2D"/>
</dbReference>
<dbReference type="PROSITE" id="PS50296">
    <property type="entry name" value="SUI1"/>
    <property type="match status" value="1"/>
</dbReference>
<evidence type="ECO:0000313" key="2">
    <source>
        <dbReference type="EMBL" id="CAD2161311.1"/>
    </source>
</evidence>
<name>A0A6V7UM36_MELEN</name>
<protein>
    <recommendedName>
        <fullName evidence="1">SUI1 domain-containing protein</fullName>
    </recommendedName>
</protein>
<dbReference type="InterPro" id="IPR039757">
    <property type="entry name" value="EIF2D"/>
</dbReference>
<evidence type="ECO:0000313" key="3">
    <source>
        <dbReference type="Proteomes" id="UP000580250"/>
    </source>
</evidence>
<dbReference type="GO" id="GO:0001731">
    <property type="term" value="P:formation of translation preinitiation complex"/>
    <property type="evidence" value="ECO:0007669"/>
    <property type="project" value="InterPro"/>
</dbReference>
<evidence type="ECO:0000259" key="1">
    <source>
        <dbReference type="PROSITE" id="PS50296"/>
    </source>
</evidence>
<dbReference type="InterPro" id="IPR001950">
    <property type="entry name" value="SUI1"/>
</dbReference>
<feature type="domain" description="SUI1" evidence="1">
    <location>
        <begin position="488"/>
        <end position="522"/>
    </location>
</feature>
<dbReference type="OrthoDB" id="199771at2759"/>
<comment type="caution">
    <text evidence="2">The sequence shown here is derived from an EMBL/GenBank/DDBJ whole genome shotgun (WGS) entry which is preliminary data.</text>
</comment>
<dbReference type="Proteomes" id="UP000580250">
    <property type="component" value="Unassembled WGS sequence"/>
</dbReference>
<dbReference type="InterPro" id="IPR015947">
    <property type="entry name" value="PUA-like_sf"/>
</dbReference>
<dbReference type="InterPro" id="IPR057429">
    <property type="entry name" value="WH_eIF2D"/>
</dbReference>
<dbReference type="Pfam" id="PF25304">
    <property type="entry name" value="WHD_eIF2D"/>
    <property type="match status" value="1"/>
</dbReference>
<dbReference type="Gene3D" id="3.10.400.20">
    <property type="match status" value="1"/>
</dbReference>
<dbReference type="PANTHER" id="PTHR12217:SF4">
    <property type="entry name" value="EUKARYOTIC TRANSLATION INITIATION FACTOR 2D"/>
    <property type="match status" value="1"/>
</dbReference>
<dbReference type="SUPFAM" id="SSF47592">
    <property type="entry name" value="SWIB/MDM2 domain"/>
    <property type="match status" value="1"/>
</dbReference>
<dbReference type="InterPro" id="IPR041366">
    <property type="entry name" value="Pre-PUA"/>
</dbReference>
<sequence>MFTKHRFQIKNSSKLKYSESKLLFPEFISNCFNKQQLVKLKVQFTYGSNAVIYLLEKEPMIFQDGADKVNFFPSVYFLWSFPTIFPILFIQHSTFGFLKKGADLMIPGIELINQFPNFEQNWPVGISTICKNKEGNGYTICGPLAVGKVLFSSDELKEKIETGQKGKGVEILHIFGDFLWESGSRRSFPQFMSDCVHAALNPQTSQNDETDNLYMSLWNFMGKSILKDDEQLINLNAENISSKLKNEAEELLKIEETSLSSEEMDNLLFNIFFSAIKYQLTPASKFPFDAGQFYANYIIKNIPVGKKLEIKRTSYKKFTTFLEEINNNENGWVVKVKTIKSINFIENINFDHPYVQNALPFDEDFSNSDLKHLPSQTSINIYEQMFSLTEQVMPIFRSRGHRRGDLVNIQEIRSILLEYAKEKNLILNDGKDITLDDDTLQMVVKYFLPETFPVKTLIQKLCEAMTKAVLVKTAGGRELIYRGKVPNIEFKIEKRSGNKIVTLVNNLAAFGIEAKDIAKEIKGTGTSIFPNVLGCEGPQLFNSRNEINEVTRLLVDMGITKKFIKGIDLGVKEKKKK</sequence>
<dbReference type="SUPFAM" id="SSF55159">
    <property type="entry name" value="eIF1-like"/>
    <property type="match status" value="1"/>
</dbReference>
<dbReference type="GO" id="GO:0003743">
    <property type="term" value="F:translation initiation factor activity"/>
    <property type="evidence" value="ECO:0007669"/>
    <property type="project" value="InterPro"/>
</dbReference>
<dbReference type="AlphaFoldDB" id="A0A6V7UM36"/>
<dbReference type="PROSITE" id="PS50890">
    <property type="entry name" value="PUA"/>
    <property type="match status" value="1"/>
</dbReference>
<dbReference type="PANTHER" id="PTHR12217">
    <property type="entry name" value="EUKARYOTIC TRANSLATION INITIATION FACTOR 2D"/>
    <property type="match status" value="1"/>
</dbReference>
<dbReference type="Pfam" id="PF01253">
    <property type="entry name" value="SUI1"/>
    <property type="match status" value="1"/>
</dbReference>
<dbReference type="SUPFAM" id="SSF88697">
    <property type="entry name" value="PUA domain-like"/>
    <property type="match status" value="1"/>
</dbReference>
<dbReference type="EMBL" id="CAJEWN010000084">
    <property type="protein sequence ID" value="CAD2161311.1"/>
    <property type="molecule type" value="Genomic_DNA"/>
</dbReference>
<dbReference type="InterPro" id="IPR048248">
    <property type="entry name" value="PUA_eIF2d-like"/>
</dbReference>
<proteinExistence type="predicted"/>
<dbReference type="Gene3D" id="3.30.780.10">
    <property type="entry name" value="SUI1-like domain"/>
    <property type="match status" value="1"/>
</dbReference>
<dbReference type="InterPro" id="IPR036885">
    <property type="entry name" value="SWIB_MDM2_dom_sf"/>
</dbReference>
<dbReference type="CDD" id="cd21156">
    <property type="entry name" value="PUA_eIF2d-like"/>
    <property type="match status" value="1"/>
</dbReference>
<dbReference type="InterPro" id="IPR036877">
    <property type="entry name" value="SUI1_dom_sf"/>
</dbReference>